<dbReference type="Gene3D" id="6.20.50.110">
    <property type="entry name" value="Methyltransferase, zinc-binding domain"/>
    <property type="match status" value="1"/>
</dbReference>
<dbReference type="InterPro" id="IPR013630">
    <property type="entry name" value="Methyltransf_Zn-bd_dom_put"/>
</dbReference>
<feature type="region of interest" description="Disordered" evidence="1">
    <location>
        <begin position="1"/>
        <end position="20"/>
    </location>
</feature>
<accession>G9A965</accession>
<dbReference type="eggNOG" id="COG2227">
    <property type="taxonomic scope" value="Bacteria"/>
</dbReference>
<dbReference type="KEGG" id="sfh:SFHH103_02300"/>
<dbReference type="AlphaFoldDB" id="G9A965"/>
<dbReference type="Pfam" id="PF08484">
    <property type="entry name" value="Methyltransf_14"/>
    <property type="match status" value="1"/>
</dbReference>
<dbReference type="GO" id="GO:0032259">
    <property type="term" value="P:methylation"/>
    <property type="evidence" value="ECO:0007669"/>
    <property type="project" value="UniProtKB-KW"/>
</dbReference>
<sequence length="481" mass="52674">MGRRLVAQATARNADARPRPGACRRAPWLARPVQPAAGNRLDRPLVRRLAPGQGAAGTYARSDRRIHERPLMSHSCRFCSSPLQTVVADLGATPWSNSFLEPTEEAIAREKAFPLKVMVCSECLLVQTTETVPADEIFNADYHYLSSFSTSWLEHSRRYAEKMTERFGLDGASRVVEVASNDGYLLQYFAAKQIPVLGIEPAANAAKIAEDRNVPTHIAFFGRDTANELVGRGIRADLTAANNVLAHVPDIADFVSGFAILLKADGVATFEFPHLLRLIEGIQFDTIYHEHYSYLSLVAVERIFAACGLKVFDVEELPTHGGSLRVYAQPLTGTRAATEGLAKIRADEAKAQLTDMATYVAFGDRIAAVCEGFRAFLRNAKNEGKRVAAYGAAAKGNTFLNVCGVTAADIAFIVDRNDLKQGKLSPGSHIPIYEPARLEAAKPDFVVILPWNLTDEIVNAHAYIRNWGGRFVVAIPEVRVI</sequence>
<evidence type="ECO:0000313" key="5">
    <source>
        <dbReference type="Proteomes" id="UP000007735"/>
    </source>
</evidence>
<dbReference type="InterPro" id="IPR013691">
    <property type="entry name" value="MeTrfase_14"/>
</dbReference>
<dbReference type="InterPro" id="IPR038576">
    <property type="entry name" value="Methyltransf_Zn-bd_dom_put_sf"/>
</dbReference>
<dbReference type="Pfam" id="PF08421">
    <property type="entry name" value="Methyltransf_13"/>
    <property type="match status" value="1"/>
</dbReference>
<dbReference type="EC" id="2.1.1.64" evidence="4"/>
<dbReference type="SUPFAM" id="SSF53335">
    <property type="entry name" value="S-adenosyl-L-methionine-dependent methyltransferases"/>
    <property type="match status" value="1"/>
</dbReference>
<dbReference type="STRING" id="1117943.SFHH103_02300"/>
<keyword evidence="4" id="KW-0808">Transferase</keyword>
<dbReference type="InterPro" id="IPR029063">
    <property type="entry name" value="SAM-dependent_MTases_sf"/>
</dbReference>
<dbReference type="HOGENOM" id="CLU_038800_1_0_5"/>
<evidence type="ECO:0000256" key="1">
    <source>
        <dbReference type="SAM" id="MobiDB-lite"/>
    </source>
</evidence>
<dbReference type="PANTHER" id="PTHR43861:SF5">
    <property type="entry name" value="BLL5978 PROTEIN"/>
    <property type="match status" value="1"/>
</dbReference>
<reference evidence="4 5" key="1">
    <citation type="journal article" date="2012" name="J. Bacteriol.">
        <title>Genome sequence of the soybean symbiont Sinorhizobium fredii HH103.</title>
        <authorList>
            <person name="Weidner S."/>
            <person name="Becker A."/>
            <person name="Bonilla I."/>
            <person name="Jaenicke S."/>
            <person name="Lloret J."/>
            <person name="Margaret I."/>
            <person name="Puhler A."/>
            <person name="Ruiz-Sainz J.E."/>
            <person name="Schneiker-Bekel S."/>
            <person name="Szczepanowski R."/>
            <person name="Vinardell J.M."/>
            <person name="Zehner S."/>
            <person name="Gottfert M."/>
        </authorList>
    </citation>
    <scope>NUCLEOTIDE SEQUENCE [LARGE SCALE GENOMIC DNA]</scope>
    <source>
        <strain evidence="4 5">HH103</strain>
    </source>
</reference>
<dbReference type="GO" id="GO:0061542">
    <property type="term" value="F:3-demethylubiquinol 3-O-methyltransferase activity"/>
    <property type="evidence" value="ECO:0007669"/>
    <property type="project" value="UniProtKB-EC"/>
</dbReference>
<dbReference type="Proteomes" id="UP000007735">
    <property type="component" value="Chromosome"/>
</dbReference>
<dbReference type="Gene3D" id="6.10.250.3100">
    <property type="match status" value="1"/>
</dbReference>
<evidence type="ECO:0000313" key="4">
    <source>
        <dbReference type="EMBL" id="CCE96795.1"/>
    </source>
</evidence>
<dbReference type="Gene3D" id="3.40.50.720">
    <property type="entry name" value="NAD(P)-binding Rossmann-like Domain"/>
    <property type="match status" value="1"/>
</dbReference>
<dbReference type="PATRIC" id="fig|380.5.peg.2449"/>
<proteinExistence type="predicted"/>
<protein>
    <submittedName>
        <fullName evidence="4">3-demethylubiquinone-9 3-methyltransferase 3,4-dihydroxy-5-hexaprenylbenzoate methyltransferase DHHB methyltransferase</fullName>
        <ecNumber evidence="4">2.1.1.64</ecNumber>
    </submittedName>
</protein>
<dbReference type="EMBL" id="HE616890">
    <property type="protein sequence ID" value="CCE96795.1"/>
    <property type="molecule type" value="Genomic_DNA"/>
</dbReference>
<dbReference type="Gene3D" id="3.40.50.150">
    <property type="entry name" value="Vaccinia Virus protein VP39"/>
    <property type="match status" value="1"/>
</dbReference>
<gene>
    <name evidence="4" type="ordered locus">SFHH103_02300</name>
</gene>
<evidence type="ECO:0000259" key="2">
    <source>
        <dbReference type="Pfam" id="PF08421"/>
    </source>
</evidence>
<dbReference type="PANTHER" id="PTHR43861">
    <property type="entry name" value="TRANS-ACONITATE 2-METHYLTRANSFERASE-RELATED"/>
    <property type="match status" value="1"/>
</dbReference>
<organism evidence="4 5">
    <name type="scientific">Sinorhizobium fredii (strain HH103)</name>
    <dbReference type="NCBI Taxonomy" id="1117943"/>
    <lineage>
        <taxon>Bacteria</taxon>
        <taxon>Pseudomonadati</taxon>
        <taxon>Pseudomonadota</taxon>
        <taxon>Alphaproteobacteria</taxon>
        <taxon>Hyphomicrobiales</taxon>
        <taxon>Rhizobiaceae</taxon>
        <taxon>Sinorhizobium/Ensifer group</taxon>
        <taxon>Sinorhizobium</taxon>
    </lineage>
</organism>
<name>G9A965_SINF1</name>
<dbReference type="Pfam" id="PF13489">
    <property type="entry name" value="Methyltransf_23"/>
    <property type="match status" value="1"/>
</dbReference>
<evidence type="ECO:0000259" key="3">
    <source>
        <dbReference type="Pfam" id="PF08484"/>
    </source>
</evidence>
<feature type="domain" description="Methyltransferase putative zinc binding" evidence="2">
    <location>
        <begin position="76"/>
        <end position="138"/>
    </location>
</feature>
<keyword evidence="4" id="KW-0489">Methyltransferase</keyword>
<feature type="domain" description="C-methyltransferase" evidence="3">
    <location>
        <begin position="318"/>
        <end position="476"/>
    </location>
</feature>